<dbReference type="STRING" id="133412.A0A1R1Y2A5"/>
<protein>
    <recommendedName>
        <fullName evidence="12">DNA replication licensing factor MCM6</fullName>
        <ecNumber evidence="12">3.6.4.12</ecNumber>
    </recommendedName>
</protein>
<dbReference type="Pfam" id="PF17207">
    <property type="entry name" value="MCM_OB"/>
    <property type="match status" value="1"/>
</dbReference>
<evidence type="ECO:0000256" key="7">
    <source>
        <dbReference type="ARBA" id="ARBA00022840"/>
    </source>
</evidence>
<organism evidence="15 16">
    <name type="scientific">Smittium culicis</name>
    <dbReference type="NCBI Taxonomy" id="133412"/>
    <lineage>
        <taxon>Eukaryota</taxon>
        <taxon>Fungi</taxon>
        <taxon>Fungi incertae sedis</taxon>
        <taxon>Zoopagomycota</taxon>
        <taxon>Kickxellomycotina</taxon>
        <taxon>Harpellomycetes</taxon>
        <taxon>Harpellales</taxon>
        <taxon>Legeriomycetaceae</taxon>
        <taxon>Smittium</taxon>
    </lineage>
</organism>
<evidence type="ECO:0000256" key="1">
    <source>
        <dbReference type="ARBA" id="ARBA00004123"/>
    </source>
</evidence>
<keyword evidence="7 11" id="KW-0067">ATP-binding</keyword>
<dbReference type="GO" id="GO:0097373">
    <property type="term" value="C:MCM core complex"/>
    <property type="evidence" value="ECO:0007669"/>
    <property type="project" value="UniProtKB-ARBA"/>
</dbReference>
<dbReference type="InterPro" id="IPR033762">
    <property type="entry name" value="MCM_OB"/>
</dbReference>
<dbReference type="GO" id="GO:0006279">
    <property type="term" value="P:premeiotic DNA replication"/>
    <property type="evidence" value="ECO:0007669"/>
    <property type="project" value="UniProtKB-ARBA"/>
</dbReference>
<feature type="region of interest" description="Disordered" evidence="13">
    <location>
        <begin position="921"/>
        <end position="949"/>
    </location>
</feature>
<dbReference type="GO" id="GO:0000727">
    <property type="term" value="P:double-strand break repair via break-induced replication"/>
    <property type="evidence" value="ECO:0007669"/>
    <property type="project" value="TreeGrafter"/>
</dbReference>
<dbReference type="AlphaFoldDB" id="A0A1R1Y2A5"/>
<dbReference type="PRINTS" id="PR01657">
    <property type="entry name" value="MCMFAMILY"/>
</dbReference>
<keyword evidence="10 12" id="KW-0131">Cell cycle</keyword>
<feature type="compositionally biased region" description="Acidic residues" evidence="13">
    <location>
        <begin position="928"/>
        <end position="940"/>
    </location>
</feature>
<evidence type="ECO:0000256" key="13">
    <source>
        <dbReference type="SAM" id="MobiDB-lite"/>
    </source>
</evidence>
<dbReference type="GO" id="GO:0006270">
    <property type="term" value="P:DNA replication initiation"/>
    <property type="evidence" value="ECO:0007669"/>
    <property type="project" value="UniProtKB-UniRule"/>
</dbReference>
<evidence type="ECO:0000256" key="8">
    <source>
        <dbReference type="ARBA" id="ARBA00023125"/>
    </source>
</evidence>
<sequence>MTNSGIRGELPSSIDDSMLGMGTQLTSSGMAAPPTLNINEFLSSTSNVLGTDSVSNRNDPSQINNAPALSSSHNPEIETTNEQVNASRERRIKATVMNSDFRAKVKDEAAEKIRETFEGFLENFVDKSIEFSKKNNPDSADDAHSSLLFKYNNKPYLKQLVQIQLNETSTIFVKYSDIFQYEEMLATYIGENYLRLEGYINQAAKRVFDRISRKNTALINNTPSFNQNKTPITVSIHNLPGIHRIRELRTKQIGRLVALSGTVTRTSEVRPELILGAFSCVLCQTIVPNILQQFKYTEPTICSRPTCQNRTMWKLVTEQSVFTDWQKIRVQEKSSEIPPGAVPRTLDVILRNEMVERVKPGDTAVFSGCLVAVPDVGQMGIVKSVEIRNNHENGEGVSGIKSLGARELTYKLSFLGIHANISNGETGSANQQIEDGEQELSKEEKEEVLEMAGMKNTIYSRIVQSIAPTVFGHDEVKRGILLQLMGGVHKVTHEGIKLRGDINVCIVGDPSTSKSMFLKYVSSFLPRSVFTSGKGSSAAGLTASVVKDEDTGEFTIEAGALMLADQGVCCIDEFDKMDLKDQVAIHEAMEQQTISIAKAGLHASLNARASILAAANPVGGRYDRRLTLRQNIAMSAPIMSRFDLFFVVLDDSNETTDYNTARHIVSLHQLRDEAVDPPFNPAQLRRYIKYARSIDPVISPESARLLWESYRNLRQEDSGGPASTESFRITVRQLESLIRLSEALARVHCEEEIQPRHVREAVRLLRRSIVHVEMDDIEVSEEYFENFGETTEVGPNDQAIEPVTDESNQEAQVVQKKKIKIKREDFERARSMVTLKLRQNETKILAERTSESETDMDKEVDEMEIDDNSNGLRMADLVDWYLSQREEHLHTEKDFNDEMFLIKAVLKYLVEVEGSVISLRAPSSATEETNEGNTEDDIDSDGQGKDNPILILHPNFSTN</sequence>
<comment type="subcellular location">
    <subcellularLocation>
        <location evidence="1 12">Nucleus</location>
    </subcellularLocation>
</comment>
<evidence type="ECO:0000256" key="4">
    <source>
        <dbReference type="ARBA" id="ARBA00022741"/>
    </source>
</evidence>
<feature type="domain" description="MCM C-terminal AAA(+) ATPase" evidence="14">
    <location>
        <begin position="458"/>
        <end position="664"/>
    </location>
</feature>
<proteinExistence type="inferred from homology"/>
<feature type="region of interest" description="Disordered" evidence="13">
    <location>
        <begin position="50"/>
        <end position="87"/>
    </location>
</feature>
<gene>
    <name evidence="15" type="ORF">AYI70_g3677</name>
</gene>
<keyword evidence="6 12" id="KW-0347">Helicase</keyword>
<evidence type="ECO:0000256" key="9">
    <source>
        <dbReference type="ARBA" id="ARBA00023242"/>
    </source>
</evidence>
<comment type="caution">
    <text evidence="15">The sequence shown here is derived from an EMBL/GenBank/DDBJ whole genome shotgun (WGS) entry which is preliminary data.</text>
</comment>
<name>A0A1R1Y2A5_9FUNG</name>
<dbReference type="InterPro" id="IPR041024">
    <property type="entry name" value="Mcm6_C"/>
</dbReference>
<evidence type="ECO:0000256" key="12">
    <source>
        <dbReference type="RuleBase" id="RU368064"/>
    </source>
</evidence>
<evidence type="ECO:0000256" key="6">
    <source>
        <dbReference type="ARBA" id="ARBA00022806"/>
    </source>
</evidence>
<dbReference type="SUPFAM" id="SSF52540">
    <property type="entry name" value="P-loop containing nucleoside triphosphate hydrolases"/>
    <property type="match status" value="1"/>
</dbReference>
<comment type="catalytic activity">
    <reaction evidence="12">
        <text>ATP + H2O = ADP + phosphate + H(+)</text>
        <dbReference type="Rhea" id="RHEA:13065"/>
        <dbReference type="ChEBI" id="CHEBI:15377"/>
        <dbReference type="ChEBI" id="CHEBI:15378"/>
        <dbReference type="ChEBI" id="CHEBI:30616"/>
        <dbReference type="ChEBI" id="CHEBI:43474"/>
        <dbReference type="ChEBI" id="CHEBI:456216"/>
        <dbReference type="EC" id="3.6.4.12"/>
    </reaction>
</comment>
<evidence type="ECO:0000256" key="10">
    <source>
        <dbReference type="ARBA" id="ARBA00023306"/>
    </source>
</evidence>
<dbReference type="Gene3D" id="2.20.28.10">
    <property type="match status" value="1"/>
</dbReference>
<evidence type="ECO:0000256" key="2">
    <source>
        <dbReference type="ARBA" id="ARBA00008010"/>
    </source>
</evidence>
<dbReference type="InterPro" id="IPR027925">
    <property type="entry name" value="MCM_N"/>
</dbReference>
<evidence type="ECO:0000256" key="3">
    <source>
        <dbReference type="ARBA" id="ARBA00022705"/>
    </source>
</evidence>
<dbReference type="GO" id="GO:1902969">
    <property type="term" value="P:mitotic DNA replication"/>
    <property type="evidence" value="ECO:0007669"/>
    <property type="project" value="TreeGrafter"/>
</dbReference>
<dbReference type="Pfam" id="PF00493">
    <property type="entry name" value="MCM"/>
    <property type="match status" value="1"/>
</dbReference>
<evidence type="ECO:0000313" key="16">
    <source>
        <dbReference type="Proteomes" id="UP000187283"/>
    </source>
</evidence>
<dbReference type="GO" id="GO:1990518">
    <property type="term" value="F:single-stranded 3'-5' DNA helicase activity"/>
    <property type="evidence" value="ECO:0007669"/>
    <property type="project" value="TreeGrafter"/>
</dbReference>
<dbReference type="Pfam" id="PF17855">
    <property type="entry name" value="MCM_lid"/>
    <property type="match status" value="1"/>
</dbReference>
<dbReference type="InterPro" id="IPR031327">
    <property type="entry name" value="MCM"/>
</dbReference>
<dbReference type="InterPro" id="IPR008049">
    <property type="entry name" value="MCM6"/>
</dbReference>
<dbReference type="PANTHER" id="PTHR11630:SF43">
    <property type="entry name" value="DNA REPLICATION LICENSING FACTOR MCM6"/>
    <property type="match status" value="1"/>
</dbReference>
<dbReference type="PROSITE" id="PS00847">
    <property type="entry name" value="MCM_1"/>
    <property type="match status" value="1"/>
</dbReference>
<dbReference type="EMBL" id="LSSN01001087">
    <property type="protein sequence ID" value="OMJ21101.1"/>
    <property type="molecule type" value="Genomic_DNA"/>
</dbReference>
<dbReference type="EC" id="3.6.4.12" evidence="12"/>
<dbReference type="GO" id="GO:0005656">
    <property type="term" value="C:nuclear pre-replicative complex"/>
    <property type="evidence" value="ECO:0007669"/>
    <property type="project" value="UniProtKB-ARBA"/>
</dbReference>
<keyword evidence="8 11" id="KW-0238">DNA-binding</keyword>
<dbReference type="GO" id="GO:0042555">
    <property type="term" value="C:MCM complex"/>
    <property type="evidence" value="ECO:0007669"/>
    <property type="project" value="UniProtKB-UniRule"/>
</dbReference>
<feature type="compositionally biased region" description="Polar residues" evidence="13">
    <location>
        <begin position="50"/>
        <end position="86"/>
    </location>
</feature>
<dbReference type="PANTHER" id="PTHR11630">
    <property type="entry name" value="DNA REPLICATION LICENSING FACTOR MCM FAMILY MEMBER"/>
    <property type="match status" value="1"/>
</dbReference>
<dbReference type="CDD" id="cd17757">
    <property type="entry name" value="MCM6"/>
    <property type="match status" value="1"/>
</dbReference>
<dbReference type="SUPFAM" id="SSF50249">
    <property type="entry name" value="Nucleic acid-binding proteins"/>
    <property type="match status" value="1"/>
</dbReference>
<dbReference type="GO" id="GO:0003697">
    <property type="term" value="F:single-stranded DNA binding"/>
    <property type="evidence" value="ECO:0007669"/>
    <property type="project" value="TreeGrafter"/>
</dbReference>
<dbReference type="Pfam" id="PF14551">
    <property type="entry name" value="MCM_N"/>
    <property type="match status" value="1"/>
</dbReference>
<accession>A0A1R1Y2A5</accession>
<comment type="similarity">
    <text evidence="2 11">Belongs to the MCM family.</text>
</comment>
<dbReference type="SMART" id="SM00350">
    <property type="entry name" value="MCM"/>
    <property type="match status" value="1"/>
</dbReference>
<dbReference type="Pfam" id="PF18263">
    <property type="entry name" value="WHD_MCM6"/>
    <property type="match status" value="1"/>
</dbReference>
<dbReference type="GO" id="GO:0031261">
    <property type="term" value="C:DNA replication preinitiation complex"/>
    <property type="evidence" value="ECO:0007669"/>
    <property type="project" value="UniProtKB-ARBA"/>
</dbReference>
<keyword evidence="3 12" id="KW-0235">DNA replication</keyword>
<dbReference type="Gene3D" id="3.40.50.300">
    <property type="entry name" value="P-loop containing nucleotide triphosphate hydrolases"/>
    <property type="match status" value="1"/>
</dbReference>
<feature type="region of interest" description="Disordered" evidence="13">
    <location>
        <begin position="1"/>
        <end position="31"/>
    </location>
</feature>
<dbReference type="InterPro" id="IPR027417">
    <property type="entry name" value="P-loop_NTPase"/>
</dbReference>
<dbReference type="Proteomes" id="UP000187283">
    <property type="component" value="Unassembled WGS sequence"/>
</dbReference>
<dbReference type="Gene3D" id="3.30.1640.10">
    <property type="entry name" value="mini-chromosome maintenance (MCM) complex, chain A, domain 1"/>
    <property type="match status" value="1"/>
</dbReference>
<keyword evidence="16" id="KW-1185">Reference proteome</keyword>
<dbReference type="Gene3D" id="2.40.50.140">
    <property type="entry name" value="Nucleic acid-binding proteins"/>
    <property type="match status" value="1"/>
</dbReference>
<dbReference type="InterPro" id="IPR018525">
    <property type="entry name" value="MCM_CS"/>
</dbReference>
<dbReference type="InterPro" id="IPR041562">
    <property type="entry name" value="MCM_lid"/>
</dbReference>
<evidence type="ECO:0000256" key="5">
    <source>
        <dbReference type="ARBA" id="ARBA00022801"/>
    </source>
</evidence>
<dbReference type="GO" id="GO:0043596">
    <property type="term" value="C:nuclear replication fork"/>
    <property type="evidence" value="ECO:0007669"/>
    <property type="project" value="UniProtKB-ARBA"/>
</dbReference>
<reference evidence="15 16" key="1">
    <citation type="submission" date="2017-01" db="EMBL/GenBank/DDBJ databases">
        <authorList>
            <person name="Mah S.A."/>
            <person name="Swanson W.J."/>
            <person name="Moy G.W."/>
            <person name="Vacquier V.D."/>
        </authorList>
    </citation>
    <scope>NUCLEOTIDE SEQUENCE [LARGE SCALE GENOMIC DNA]</scope>
    <source>
        <strain evidence="15 16">GSMNP</strain>
    </source>
</reference>
<dbReference type="PROSITE" id="PS50051">
    <property type="entry name" value="MCM_2"/>
    <property type="match status" value="1"/>
</dbReference>
<comment type="subunit">
    <text evidence="12">Component of the MCM2-7 complex.</text>
</comment>
<dbReference type="Gene3D" id="1.20.58.870">
    <property type="match status" value="1"/>
</dbReference>
<dbReference type="FunFam" id="2.20.28.10:FF:000003">
    <property type="entry name" value="DNA helicase"/>
    <property type="match status" value="1"/>
</dbReference>
<comment type="function">
    <text evidence="12">Acts as component of the MCM2-7 complex (MCM complex) which is the replicative helicase essential for 'once per cell cycle' DNA replication initiation and elongation in eukaryotic cells. The active ATPase sites in the MCM2-7 ring are formed through the interaction surfaces of two neighboring subunits such that a critical structure of a conserved arginine finger motif is provided in trans relative to the ATP-binding site of the Walker A box of the adjacent subunit. The six ATPase active sites, however, are likely to contribute differentially to the complex helicase activity.</text>
</comment>
<keyword evidence="9" id="KW-0539">Nucleus</keyword>
<dbReference type="FunFam" id="3.40.50.300:FF:000115">
    <property type="entry name" value="DNA helicase"/>
    <property type="match status" value="1"/>
</dbReference>
<keyword evidence="5 12" id="KW-0378">Hydrolase</keyword>
<evidence type="ECO:0000259" key="14">
    <source>
        <dbReference type="PROSITE" id="PS50051"/>
    </source>
</evidence>
<keyword evidence="4 11" id="KW-0547">Nucleotide-binding</keyword>
<dbReference type="PRINTS" id="PR01662">
    <property type="entry name" value="MCMPROTEIN6"/>
</dbReference>
<evidence type="ECO:0000256" key="11">
    <source>
        <dbReference type="RuleBase" id="RU004070"/>
    </source>
</evidence>
<dbReference type="OrthoDB" id="1744952at2759"/>
<dbReference type="InterPro" id="IPR001208">
    <property type="entry name" value="MCM_dom"/>
</dbReference>
<dbReference type="GO" id="GO:0016887">
    <property type="term" value="F:ATP hydrolysis activity"/>
    <property type="evidence" value="ECO:0007669"/>
    <property type="project" value="RHEA"/>
</dbReference>
<dbReference type="GO" id="GO:0005524">
    <property type="term" value="F:ATP binding"/>
    <property type="evidence" value="ECO:0007669"/>
    <property type="project" value="UniProtKB-UniRule"/>
</dbReference>
<dbReference type="InterPro" id="IPR012340">
    <property type="entry name" value="NA-bd_OB-fold"/>
</dbReference>
<evidence type="ECO:0000313" key="15">
    <source>
        <dbReference type="EMBL" id="OMJ21101.1"/>
    </source>
</evidence>